<accession>A0A7Y8GV67</accession>
<sequence>MPTTAAMLTPAFVLAFWTFLVLIRVAVVRIGAAQCGEIVPDDFCHGESERVPRHVSIPNRNYMNLLELPVLFYVVSLMVVVTRIASPAMLGLAWAYVVLRLVHSLVHLTYNNVLHRLAVFAASNVVLLVLWLLAALALLG</sequence>
<dbReference type="AlphaFoldDB" id="A0A7Y8GV67"/>
<dbReference type="RefSeq" id="WP_177134066.1">
    <property type="nucleotide sequence ID" value="NZ_VYGV01000006.1"/>
</dbReference>
<name>A0A7Y8GV67_9BURK</name>
<organism evidence="6 7">
    <name type="scientific">Hydrogenophaga aromaticivorans</name>
    <dbReference type="NCBI Taxonomy" id="2610898"/>
    <lineage>
        <taxon>Bacteria</taxon>
        <taxon>Pseudomonadati</taxon>
        <taxon>Pseudomonadota</taxon>
        <taxon>Betaproteobacteria</taxon>
        <taxon>Burkholderiales</taxon>
        <taxon>Comamonadaceae</taxon>
        <taxon>Hydrogenophaga</taxon>
    </lineage>
</organism>
<dbReference type="EMBL" id="VYGV01000006">
    <property type="protein sequence ID" value="NWF44672.1"/>
    <property type="molecule type" value="Genomic_DNA"/>
</dbReference>
<keyword evidence="7" id="KW-1185">Reference proteome</keyword>
<evidence type="ECO:0000313" key="7">
    <source>
        <dbReference type="Proteomes" id="UP000545507"/>
    </source>
</evidence>
<proteinExistence type="predicted"/>
<dbReference type="Pfam" id="PF01124">
    <property type="entry name" value="MAPEG"/>
    <property type="match status" value="1"/>
</dbReference>
<reference evidence="6 7" key="1">
    <citation type="submission" date="2019-09" db="EMBL/GenBank/DDBJ databases">
        <title>Hydrogenophaga aromatica sp. nov., isolated from a para-xylene-degrading enrichment culture.</title>
        <authorList>
            <person name="Tancsics A."/>
            <person name="Banerjee S."/>
        </authorList>
    </citation>
    <scope>NUCLEOTIDE SEQUENCE [LARGE SCALE GENOMIC DNA]</scope>
    <source>
        <strain evidence="6 7">D2P1</strain>
    </source>
</reference>
<comment type="subcellular location">
    <subcellularLocation>
        <location evidence="1">Membrane</location>
    </subcellularLocation>
</comment>
<gene>
    <name evidence="6" type="ORF">F3K02_05310</name>
</gene>
<keyword evidence="3 5" id="KW-1133">Transmembrane helix</keyword>
<feature type="transmembrane region" description="Helical" evidence="5">
    <location>
        <begin position="70"/>
        <end position="97"/>
    </location>
</feature>
<dbReference type="Gene3D" id="1.20.120.550">
    <property type="entry name" value="Membrane associated eicosanoid/glutathione metabolism-like domain"/>
    <property type="match status" value="1"/>
</dbReference>
<comment type="caution">
    <text evidence="6">The sequence shown here is derived from an EMBL/GenBank/DDBJ whole genome shotgun (WGS) entry which is preliminary data.</text>
</comment>
<dbReference type="InterPro" id="IPR001129">
    <property type="entry name" value="Membr-assoc_MAPEG"/>
</dbReference>
<evidence type="ECO:0000256" key="2">
    <source>
        <dbReference type="ARBA" id="ARBA00022692"/>
    </source>
</evidence>
<evidence type="ECO:0000256" key="5">
    <source>
        <dbReference type="SAM" id="Phobius"/>
    </source>
</evidence>
<dbReference type="GO" id="GO:0016020">
    <property type="term" value="C:membrane"/>
    <property type="evidence" value="ECO:0007669"/>
    <property type="project" value="UniProtKB-SubCell"/>
</dbReference>
<keyword evidence="2 5" id="KW-0812">Transmembrane</keyword>
<keyword evidence="4 5" id="KW-0472">Membrane</keyword>
<evidence type="ECO:0000256" key="3">
    <source>
        <dbReference type="ARBA" id="ARBA00022989"/>
    </source>
</evidence>
<dbReference type="SUPFAM" id="SSF161084">
    <property type="entry name" value="MAPEG domain-like"/>
    <property type="match status" value="1"/>
</dbReference>
<evidence type="ECO:0000256" key="4">
    <source>
        <dbReference type="ARBA" id="ARBA00023136"/>
    </source>
</evidence>
<feature type="transmembrane region" description="Helical" evidence="5">
    <location>
        <begin position="6"/>
        <end position="27"/>
    </location>
</feature>
<evidence type="ECO:0000313" key="6">
    <source>
        <dbReference type="EMBL" id="NWF44672.1"/>
    </source>
</evidence>
<feature type="transmembrane region" description="Helical" evidence="5">
    <location>
        <begin position="117"/>
        <end position="139"/>
    </location>
</feature>
<protein>
    <submittedName>
        <fullName evidence="6">MAPEG family protein</fullName>
    </submittedName>
</protein>
<evidence type="ECO:0000256" key="1">
    <source>
        <dbReference type="ARBA" id="ARBA00004370"/>
    </source>
</evidence>
<dbReference type="Proteomes" id="UP000545507">
    <property type="component" value="Unassembled WGS sequence"/>
</dbReference>
<dbReference type="InterPro" id="IPR023352">
    <property type="entry name" value="MAPEG-like_dom_sf"/>
</dbReference>